<reference evidence="2" key="2">
    <citation type="submission" date="2015-01" db="EMBL/GenBank/DDBJ databases">
        <title>Evolutionary Origins and Diversification of the Mycorrhizal Mutualists.</title>
        <authorList>
            <consortium name="DOE Joint Genome Institute"/>
            <consortium name="Mycorrhizal Genomics Consortium"/>
            <person name="Kohler A."/>
            <person name="Kuo A."/>
            <person name="Nagy L.G."/>
            <person name="Floudas D."/>
            <person name="Copeland A."/>
            <person name="Barry K.W."/>
            <person name="Cichocki N."/>
            <person name="Veneault-Fourrey C."/>
            <person name="LaButti K."/>
            <person name="Lindquist E.A."/>
            <person name="Lipzen A."/>
            <person name="Lundell T."/>
            <person name="Morin E."/>
            <person name="Murat C."/>
            <person name="Riley R."/>
            <person name="Ohm R."/>
            <person name="Sun H."/>
            <person name="Tunlid A."/>
            <person name="Henrissat B."/>
            <person name="Grigoriev I.V."/>
            <person name="Hibbett D.S."/>
            <person name="Martin F."/>
        </authorList>
    </citation>
    <scope>NUCLEOTIDE SEQUENCE [LARGE SCALE GENOMIC DNA]</scope>
    <source>
        <strain evidence="2">441</strain>
    </source>
</reference>
<dbReference type="EMBL" id="KN833703">
    <property type="protein sequence ID" value="KIK26162.1"/>
    <property type="molecule type" value="Genomic_DNA"/>
</dbReference>
<dbReference type="HOGENOM" id="CLU_2740977_0_0_1"/>
<name>A0A0C9ZVC1_9AGAM</name>
<keyword evidence="2" id="KW-1185">Reference proteome</keyword>
<evidence type="ECO:0000313" key="1">
    <source>
        <dbReference type="EMBL" id="KIK26162.1"/>
    </source>
</evidence>
<dbReference type="AlphaFoldDB" id="A0A0C9ZVC1"/>
<dbReference type="Proteomes" id="UP000054018">
    <property type="component" value="Unassembled WGS sequence"/>
</dbReference>
<accession>A0A0C9ZVC1</accession>
<sequence>MSGIVERVRKRADSISLLEHCMIQTYPRSVLSSTERAVRSGMMLPSMTGSTGIPRFCGTEQECIRRSSALS</sequence>
<protein>
    <submittedName>
        <fullName evidence="1">Uncharacterized protein</fullName>
    </submittedName>
</protein>
<gene>
    <name evidence="1" type="ORF">PISMIDRAFT_676305</name>
</gene>
<evidence type="ECO:0000313" key="2">
    <source>
        <dbReference type="Proteomes" id="UP000054018"/>
    </source>
</evidence>
<organism evidence="1 2">
    <name type="scientific">Pisolithus microcarpus 441</name>
    <dbReference type="NCBI Taxonomy" id="765257"/>
    <lineage>
        <taxon>Eukaryota</taxon>
        <taxon>Fungi</taxon>
        <taxon>Dikarya</taxon>
        <taxon>Basidiomycota</taxon>
        <taxon>Agaricomycotina</taxon>
        <taxon>Agaricomycetes</taxon>
        <taxon>Agaricomycetidae</taxon>
        <taxon>Boletales</taxon>
        <taxon>Sclerodermatineae</taxon>
        <taxon>Pisolithaceae</taxon>
        <taxon>Pisolithus</taxon>
    </lineage>
</organism>
<reference evidence="1 2" key="1">
    <citation type="submission" date="2014-04" db="EMBL/GenBank/DDBJ databases">
        <authorList>
            <consortium name="DOE Joint Genome Institute"/>
            <person name="Kuo A."/>
            <person name="Kohler A."/>
            <person name="Costa M.D."/>
            <person name="Nagy L.G."/>
            <person name="Floudas D."/>
            <person name="Copeland A."/>
            <person name="Barry K.W."/>
            <person name="Cichocki N."/>
            <person name="Veneault-Fourrey C."/>
            <person name="LaButti K."/>
            <person name="Lindquist E.A."/>
            <person name="Lipzen A."/>
            <person name="Lundell T."/>
            <person name="Morin E."/>
            <person name="Murat C."/>
            <person name="Sun H."/>
            <person name="Tunlid A."/>
            <person name="Henrissat B."/>
            <person name="Grigoriev I.V."/>
            <person name="Hibbett D.S."/>
            <person name="Martin F."/>
            <person name="Nordberg H.P."/>
            <person name="Cantor M.N."/>
            <person name="Hua S.X."/>
        </authorList>
    </citation>
    <scope>NUCLEOTIDE SEQUENCE [LARGE SCALE GENOMIC DNA]</scope>
    <source>
        <strain evidence="1 2">441</strain>
    </source>
</reference>
<proteinExistence type="predicted"/>